<dbReference type="InterPro" id="IPR032675">
    <property type="entry name" value="LRR_dom_sf"/>
</dbReference>
<keyword evidence="2" id="KW-0677">Repeat</keyword>
<dbReference type="Pfam" id="PF25019">
    <property type="entry name" value="LRR_R13L1-DRL21"/>
    <property type="match status" value="1"/>
</dbReference>
<dbReference type="PROSITE" id="PS51450">
    <property type="entry name" value="LRR"/>
    <property type="match status" value="1"/>
</dbReference>
<keyword evidence="1" id="KW-0433">Leucine-rich repeat</keyword>
<dbReference type="Gene3D" id="3.80.10.10">
    <property type="entry name" value="Ribonuclease Inhibitor"/>
    <property type="match status" value="3"/>
</dbReference>
<feature type="domain" description="R13L1/DRL21-like LRR repeat region" evidence="5">
    <location>
        <begin position="721"/>
        <end position="846"/>
    </location>
</feature>
<dbReference type="InterPro" id="IPR055414">
    <property type="entry name" value="LRR_R13L4/SHOC2-like"/>
</dbReference>
<reference evidence="7" key="2">
    <citation type="submission" date="2013-12" db="EMBL/GenBank/DDBJ databases">
        <authorList>
            <person name="Yu Y."/>
            <person name="Lee S."/>
            <person name="de Baynast K."/>
            <person name="Wissotski M."/>
            <person name="Liu L."/>
            <person name="Talag J."/>
            <person name="Goicoechea J."/>
            <person name="Angelova A."/>
            <person name="Jetty R."/>
            <person name="Kudrna D."/>
            <person name="Golser W."/>
            <person name="Rivera L."/>
            <person name="Zhang J."/>
            <person name="Wing R."/>
        </authorList>
    </citation>
    <scope>NUCLEOTIDE SEQUENCE</scope>
</reference>
<dbReference type="HOGENOM" id="CLU_000837_8_8_1"/>
<dbReference type="GO" id="GO:0006952">
    <property type="term" value="P:defense response"/>
    <property type="evidence" value="ECO:0007669"/>
    <property type="project" value="UniProtKB-KW"/>
</dbReference>
<keyword evidence="7" id="KW-1185">Reference proteome</keyword>
<evidence type="ECO:0000259" key="4">
    <source>
        <dbReference type="Pfam" id="PF23598"/>
    </source>
</evidence>
<sequence length="1042" mass="118901">MVEKLHAESVQEQGRLLGVESLFQELHTQFRMVHMRISGINDSALLMINANNERYYQLLQRLWSLTLDIDDMLNKVSCHLTKTRVLSIQVHSSFILRRLPFRHHFVRKIKQSITTLQECYAQTYRILFPAKHRDTSTHMACRGAHSIGLEGILGREKEVDDVLRIMQADHGKAGLSVLPITGMAGIGKTTLAQLVFSHPWAVKTFGDDRIWVLVSSSFDAMIILSRIVEFLTTRQCNTEDYENLQCLVKEQLSGRRFLIVLDDVWDQNLQKWKQLIEVLESVGKPGSKMIVTSRIPDVVTMINSLRPYTLNRLLPIDSSKLLTQWMQNSAELPPRLIPIRKMFADKCCGVPSLLLSASNKLKSIRKTEVAWQHVLSRFDLVFNSDPLLLDATYISYQQLPSNIQQCFLYCSLFPVHSFIPEQLTDIFFADDLIKLLSSKSDMHMYFSKIMSEHYYDVVQKPRYKGKTIYKMHPGMQLLAQRISRGFHLAIDARKELVWPTENTDNARCLSLLVDSNTSKLPTELFEMRNLRTLILLGDEKMLLSDKKCSIIDIPEELCKCLTAMRVLHMQSCRIKRIPKVIDMLKTLAYLNLSHNDIEIIPDSICNLQFLTHFNLSRTEIAELPELVGKMQSLQVLDLSHCEKLLGLNESVSNLVNLQILNLEGCHYLAILPKSMKNLKSLTYLNVFECPSLTKMPCRMNQLKNLKILPRYIAVENHEHTISELRPLVSLNELGICDMENASSDDARNVTLQEKTKLESLALSWTRCCADPMTSSRAQQILENLKPSRGLKVLRIFSCPAKKLPSWITCTSPYLKSLTEIKLVNLACECLPPLGQLPLLKNVELSGINAVTRVGEEFYGDNGTFASLEKLSFIHMHNLEIFHPSQREVLFPNLQELTITQCPKLRGVHVKLPVVKKLIMLMNNEKLIESRGALEGFSHNLKSLSVSMCDELLESSGCDGLQELHGIEELHISRCTELISLPHGMQHLSFVRILTITECTNLETLPEWLKNFTSLRSLCIYDCPKLCIPKSLNNLSNLQISLE</sequence>
<feature type="domain" description="Disease resistance R13L4/SHOC-2-like LRR" evidence="4">
    <location>
        <begin position="559"/>
        <end position="643"/>
    </location>
</feature>
<dbReference type="PANTHER" id="PTHR36766:SF40">
    <property type="entry name" value="DISEASE RESISTANCE PROTEIN RGA3"/>
    <property type="match status" value="1"/>
</dbReference>
<evidence type="ECO:0000313" key="6">
    <source>
        <dbReference type="EnsemblPlants" id="LPERR04G13670.1"/>
    </source>
</evidence>
<dbReference type="Gene3D" id="3.40.50.300">
    <property type="entry name" value="P-loop containing nucleotide triphosphate hydrolases"/>
    <property type="match status" value="1"/>
</dbReference>
<dbReference type="STRING" id="77586.A0A0D9W6K8"/>
<evidence type="ECO:0000256" key="1">
    <source>
        <dbReference type="ARBA" id="ARBA00022614"/>
    </source>
</evidence>
<reference evidence="6" key="3">
    <citation type="submission" date="2015-04" db="UniProtKB">
        <authorList>
            <consortium name="EnsemblPlants"/>
        </authorList>
    </citation>
    <scope>IDENTIFICATION</scope>
</reference>
<dbReference type="Pfam" id="PF23598">
    <property type="entry name" value="LRR_14"/>
    <property type="match status" value="1"/>
</dbReference>
<proteinExistence type="predicted"/>
<dbReference type="Proteomes" id="UP000032180">
    <property type="component" value="Chromosome 4"/>
</dbReference>
<dbReference type="GO" id="GO:0043531">
    <property type="term" value="F:ADP binding"/>
    <property type="evidence" value="ECO:0007669"/>
    <property type="project" value="InterPro"/>
</dbReference>
<evidence type="ECO:0000256" key="2">
    <source>
        <dbReference type="ARBA" id="ARBA00022737"/>
    </source>
</evidence>
<dbReference type="InterPro" id="IPR027417">
    <property type="entry name" value="P-loop_NTPase"/>
</dbReference>
<dbReference type="EnsemblPlants" id="LPERR04G13670.1">
    <property type="protein sequence ID" value="LPERR04G13670.1"/>
    <property type="gene ID" value="LPERR04G13670"/>
</dbReference>
<evidence type="ECO:0000259" key="5">
    <source>
        <dbReference type="Pfam" id="PF25019"/>
    </source>
</evidence>
<reference evidence="6 7" key="1">
    <citation type="submission" date="2012-08" db="EMBL/GenBank/DDBJ databases">
        <title>Oryza genome evolution.</title>
        <authorList>
            <person name="Wing R.A."/>
        </authorList>
    </citation>
    <scope>NUCLEOTIDE SEQUENCE</scope>
</reference>
<dbReference type="AlphaFoldDB" id="A0A0D9W6K8"/>
<dbReference type="InterPro" id="IPR002182">
    <property type="entry name" value="NB-ARC"/>
</dbReference>
<dbReference type="SUPFAM" id="SSF52540">
    <property type="entry name" value="P-loop containing nucleoside triphosphate hydrolases"/>
    <property type="match status" value="1"/>
</dbReference>
<dbReference type="InterPro" id="IPR056789">
    <property type="entry name" value="LRR_R13L1-DRL21"/>
</dbReference>
<protein>
    <submittedName>
        <fullName evidence="6">Uncharacterized protein</fullName>
    </submittedName>
</protein>
<evidence type="ECO:0000259" key="3">
    <source>
        <dbReference type="Pfam" id="PF00931"/>
    </source>
</evidence>
<name>A0A0D9W6K8_9ORYZ</name>
<accession>A0A0D9W6K8</accession>
<dbReference type="InterPro" id="IPR001611">
    <property type="entry name" value="Leu-rich_rpt"/>
</dbReference>
<dbReference type="eggNOG" id="KOG4658">
    <property type="taxonomic scope" value="Eukaryota"/>
</dbReference>
<feature type="domain" description="NB-ARC" evidence="3">
    <location>
        <begin position="160"/>
        <end position="322"/>
    </location>
</feature>
<dbReference type="Gramene" id="LPERR04G13670.1">
    <property type="protein sequence ID" value="LPERR04G13670.1"/>
    <property type="gene ID" value="LPERR04G13670"/>
</dbReference>
<organism evidence="6 7">
    <name type="scientific">Leersia perrieri</name>
    <dbReference type="NCBI Taxonomy" id="77586"/>
    <lineage>
        <taxon>Eukaryota</taxon>
        <taxon>Viridiplantae</taxon>
        <taxon>Streptophyta</taxon>
        <taxon>Embryophyta</taxon>
        <taxon>Tracheophyta</taxon>
        <taxon>Spermatophyta</taxon>
        <taxon>Magnoliopsida</taxon>
        <taxon>Liliopsida</taxon>
        <taxon>Poales</taxon>
        <taxon>Poaceae</taxon>
        <taxon>BOP clade</taxon>
        <taxon>Oryzoideae</taxon>
        <taxon>Oryzeae</taxon>
        <taxon>Oryzinae</taxon>
        <taxon>Leersia</taxon>
    </lineage>
</organism>
<dbReference type="PANTHER" id="PTHR36766">
    <property type="entry name" value="PLANT BROAD-SPECTRUM MILDEW RESISTANCE PROTEIN RPW8"/>
    <property type="match status" value="1"/>
</dbReference>
<dbReference type="SUPFAM" id="SSF52058">
    <property type="entry name" value="L domain-like"/>
    <property type="match status" value="1"/>
</dbReference>
<dbReference type="SUPFAM" id="SSF52047">
    <property type="entry name" value="RNI-like"/>
    <property type="match status" value="1"/>
</dbReference>
<dbReference type="PRINTS" id="PR00364">
    <property type="entry name" value="DISEASERSIST"/>
</dbReference>
<dbReference type="Pfam" id="PF00931">
    <property type="entry name" value="NB-ARC"/>
    <property type="match status" value="1"/>
</dbReference>
<evidence type="ECO:0000313" key="7">
    <source>
        <dbReference type="Proteomes" id="UP000032180"/>
    </source>
</evidence>